<proteinExistence type="predicted"/>
<dbReference type="GeneID" id="78083549"/>
<keyword evidence="2" id="KW-1185">Reference proteome</keyword>
<evidence type="ECO:0000313" key="1">
    <source>
        <dbReference type="EMBL" id="EGK05269.1"/>
    </source>
</evidence>
<dbReference type="OrthoDB" id="6826964at2"/>
<name>F8X3Y0_9BACT</name>
<dbReference type="HOGENOM" id="CLU_1089252_0_0_10"/>
<organism evidence="1 2">
    <name type="scientific">Dysgonomonas mossii DSM 22836</name>
    <dbReference type="NCBI Taxonomy" id="742767"/>
    <lineage>
        <taxon>Bacteria</taxon>
        <taxon>Pseudomonadati</taxon>
        <taxon>Bacteroidota</taxon>
        <taxon>Bacteroidia</taxon>
        <taxon>Bacteroidales</taxon>
        <taxon>Dysgonomonadaceae</taxon>
        <taxon>Dysgonomonas</taxon>
    </lineage>
</organism>
<evidence type="ECO:0000313" key="2">
    <source>
        <dbReference type="Proteomes" id="UP000006420"/>
    </source>
</evidence>
<gene>
    <name evidence="1" type="ORF">HMPREF9456_02939</name>
</gene>
<evidence type="ECO:0008006" key="3">
    <source>
        <dbReference type="Google" id="ProtNLM"/>
    </source>
</evidence>
<dbReference type="AlphaFoldDB" id="F8X3Y0"/>
<dbReference type="Proteomes" id="UP000006420">
    <property type="component" value="Unassembled WGS sequence"/>
</dbReference>
<dbReference type="STRING" id="742767.HMPREF9456_02939"/>
<dbReference type="eggNOG" id="ENOG502ZMIR">
    <property type="taxonomic scope" value="Bacteria"/>
</dbReference>
<comment type="caution">
    <text evidence="1">The sequence shown here is derived from an EMBL/GenBank/DDBJ whole genome shotgun (WGS) entry which is preliminary data.</text>
</comment>
<sequence>MLSKTTNLETIRIVETWTTAELERFAITMDIPLQSQHNGLNLSKSMKANQILIALNDNQITGPYSGDLQKDAIKYVFDKFESERDSTTSSSLRYDPFSLTDLVEEDSDNENMDELFNEAYTSLSMNLKRDGFKINNGIVVSLLPEELLVTNTENELIRLLDHFNFSTSKAHLVQAISNHSSSNWAAANGQFRTFIESLLIEIAHNLNSTSTCTDFGSAQNELSNLNPPFLLRTLNEVSISTNPLDKSYVAGLWKRLHPTGSHPGISDEEDSTFRYHTVSVFARYLLARLETRIP</sequence>
<protein>
    <recommendedName>
        <fullName evidence="3">Abortive infection protein-like C-terminal domain-containing protein</fullName>
    </recommendedName>
</protein>
<accession>F8X3Y0</accession>
<dbReference type="EMBL" id="ADLW01000016">
    <property type="protein sequence ID" value="EGK05269.1"/>
    <property type="molecule type" value="Genomic_DNA"/>
</dbReference>
<reference evidence="1 2" key="1">
    <citation type="submission" date="2011-04" db="EMBL/GenBank/DDBJ databases">
        <title>The Genome Sequence of Dysgonomonas mossii DSM 22836.</title>
        <authorList>
            <consortium name="The Broad Institute Genome Sequencing Platform"/>
            <person name="Earl A."/>
            <person name="Ward D."/>
            <person name="Feldgarden M."/>
            <person name="Gevers D."/>
            <person name="Pudlo N."/>
            <person name="Martens E."/>
            <person name="Allen-Vercoe E."/>
            <person name="Young S.K."/>
            <person name="Zeng Q."/>
            <person name="Gargeya S."/>
            <person name="Fitzgerald M."/>
            <person name="Haas B."/>
            <person name="Abouelleil A."/>
            <person name="Alvarado L."/>
            <person name="Arachchi H.M."/>
            <person name="Berlin A."/>
            <person name="Brown A."/>
            <person name="Chapman S.B."/>
            <person name="Chen Z."/>
            <person name="Dunbar C."/>
            <person name="Freedman E."/>
            <person name="Gearin G."/>
            <person name="Gellesch M."/>
            <person name="Goldberg J."/>
            <person name="Griggs A."/>
            <person name="Gujja S."/>
            <person name="Heiman D."/>
            <person name="Howarth C."/>
            <person name="Larson L."/>
            <person name="Lui A."/>
            <person name="MacDonald P.J.P."/>
            <person name="Mehta T."/>
            <person name="Montmayeur A."/>
            <person name="Murphy C."/>
            <person name="Neiman D."/>
            <person name="Pearson M."/>
            <person name="Priest M."/>
            <person name="Roberts A."/>
            <person name="Saif S."/>
            <person name="Shea T."/>
            <person name="Shenoy N."/>
            <person name="Sisk P."/>
            <person name="Stolte C."/>
            <person name="Sykes S."/>
            <person name="Yandava C."/>
            <person name="Wortman J."/>
            <person name="Nusbaum C."/>
            <person name="Birren B."/>
        </authorList>
    </citation>
    <scope>NUCLEOTIDE SEQUENCE [LARGE SCALE GENOMIC DNA]</scope>
    <source>
        <strain evidence="1 2">DSM 22836</strain>
    </source>
</reference>
<dbReference type="RefSeq" id="WP_006844303.1">
    <property type="nucleotide sequence ID" value="NZ_AQWJ01000008.1"/>
</dbReference>